<feature type="transmembrane region" description="Helical" evidence="6">
    <location>
        <begin position="607"/>
        <end position="628"/>
    </location>
</feature>
<dbReference type="CDD" id="cd12913">
    <property type="entry name" value="PDC1_MCP_like"/>
    <property type="match status" value="1"/>
</dbReference>
<evidence type="ECO:0000256" key="6">
    <source>
        <dbReference type="SAM" id="Phobius"/>
    </source>
</evidence>
<evidence type="ECO:0000256" key="5">
    <source>
        <dbReference type="ARBA" id="ARBA00023136"/>
    </source>
</evidence>
<keyword evidence="4 6" id="KW-1133">Transmembrane helix</keyword>
<reference evidence="8 9" key="1">
    <citation type="submission" date="2023-12" db="EMBL/GenBank/DDBJ databases">
        <title>the genome sequence of Hyalangium sp. s54d21.</title>
        <authorList>
            <person name="Zhang X."/>
        </authorList>
    </citation>
    <scope>NUCLEOTIDE SEQUENCE [LARGE SCALE GENOMIC DNA]</scope>
    <source>
        <strain evidence="9">s54d21</strain>
    </source>
</reference>
<feature type="transmembrane region" description="Helical" evidence="6">
    <location>
        <begin position="715"/>
        <end position="733"/>
    </location>
</feature>
<dbReference type="Gene3D" id="3.30.450.20">
    <property type="entry name" value="PAS domain"/>
    <property type="match status" value="2"/>
</dbReference>
<evidence type="ECO:0000256" key="2">
    <source>
        <dbReference type="ARBA" id="ARBA00022475"/>
    </source>
</evidence>
<feature type="transmembrane region" description="Helical" evidence="6">
    <location>
        <begin position="673"/>
        <end position="695"/>
    </location>
</feature>
<protein>
    <submittedName>
        <fullName evidence="8">Cache domain-containing protein</fullName>
    </submittedName>
</protein>
<gene>
    <name evidence="8" type="ORF">SYV04_38675</name>
</gene>
<evidence type="ECO:0000313" key="9">
    <source>
        <dbReference type="Proteomes" id="UP001291309"/>
    </source>
</evidence>
<keyword evidence="3 6" id="KW-0812">Transmembrane</keyword>
<keyword evidence="9" id="KW-1185">Reference proteome</keyword>
<dbReference type="CDD" id="cd18774">
    <property type="entry name" value="PDC2_HK_sensor"/>
    <property type="match status" value="1"/>
</dbReference>
<sequence length="734" mass="81271">MKKWGAFLVLTLGALLALGYGYESYERRTLQGELDRMRKSSHLAIQSVDDSLHRLMVLSEQVARMDRAALSREEVSSRLCDMMRAEPRLKQLGYALDPTTTPDHQRFAPYCVRKDGKLSPASLEDDPSYDYTTRSPETEWYHRAKSEGEGWSEPYYDPMTRAILAEHTRPLSAEGGFAGVAFANYSLKTLTDLVKNLDLGRGGYAFVMTRQGRLLSHPNWTDVVKGRTLQQLASTHDSAELEQISQWVQTPGAGSLSLRIEDPMTQGPAWAWCEALSKTGWAMCTVTVAGSALHGEKGLAKWRLAIVFSVMLFALIGLAMLLKVEQRQQCSLWILSTASTALLCGAVGYTWHLAHKGSLGEAQVPAIISASEVDRLIQENRSRLQEVHRRDDLVVVPTGIHVSQISSSDKTLSLTGIVWQSYRQEARGDAPTGAPVTAKAAGGAQGMTVLAAAREEAPQETADALPPSVGVDFPGALSVEMEELFRKEVEGNQVIGWSFQLELPEKFDARDFPLDRESIKIDMVPRAFDAPVILVPDLSAYDNIITSALPGVGNAIGLPGWQLEESFFSHVERVINSDLGLRQADLFRDVLTLRFTISARRVFTNPVIGHVLPLVILLFLMFAVLMLSSRREGLMERLGFNASTIIGAYGTFFFIAVLQHVSLRESMGTAQLVYFEWFYILVYVLLLLLSLNALLFSTNSEVGFVLYEDNLWPKLMYGPLTAGGALAATCVWFY</sequence>
<dbReference type="RefSeq" id="WP_321551085.1">
    <property type="nucleotide sequence ID" value="NZ_JAXIVS010000019.1"/>
</dbReference>
<name>A0ABU5HHR7_9BACT</name>
<evidence type="ECO:0000256" key="4">
    <source>
        <dbReference type="ARBA" id="ARBA00022989"/>
    </source>
</evidence>
<comment type="caution">
    <text evidence="8">The sequence shown here is derived from an EMBL/GenBank/DDBJ whole genome shotgun (WGS) entry which is preliminary data.</text>
</comment>
<accession>A0ABU5HHR7</accession>
<dbReference type="Pfam" id="PF02743">
    <property type="entry name" value="dCache_1"/>
    <property type="match status" value="1"/>
</dbReference>
<feature type="transmembrane region" description="Helical" evidence="6">
    <location>
        <begin position="640"/>
        <end position="661"/>
    </location>
</feature>
<proteinExistence type="predicted"/>
<evidence type="ECO:0000256" key="1">
    <source>
        <dbReference type="ARBA" id="ARBA00004651"/>
    </source>
</evidence>
<evidence type="ECO:0000256" key="3">
    <source>
        <dbReference type="ARBA" id="ARBA00022692"/>
    </source>
</evidence>
<organism evidence="8 9">
    <name type="scientific">Hyalangium rubrum</name>
    <dbReference type="NCBI Taxonomy" id="3103134"/>
    <lineage>
        <taxon>Bacteria</taxon>
        <taxon>Pseudomonadati</taxon>
        <taxon>Myxococcota</taxon>
        <taxon>Myxococcia</taxon>
        <taxon>Myxococcales</taxon>
        <taxon>Cystobacterineae</taxon>
        <taxon>Archangiaceae</taxon>
        <taxon>Hyalangium</taxon>
    </lineage>
</organism>
<feature type="domain" description="Cache" evidence="7">
    <location>
        <begin position="114"/>
        <end position="235"/>
    </location>
</feature>
<evidence type="ECO:0000313" key="8">
    <source>
        <dbReference type="EMBL" id="MDY7232378.1"/>
    </source>
</evidence>
<dbReference type="Proteomes" id="UP001291309">
    <property type="component" value="Unassembled WGS sequence"/>
</dbReference>
<keyword evidence="2" id="KW-1003">Cell membrane</keyword>
<dbReference type="EMBL" id="JAXIVS010000019">
    <property type="protein sequence ID" value="MDY7232378.1"/>
    <property type="molecule type" value="Genomic_DNA"/>
</dbReference>
<feature type="transmembrane region" description="Helical" evidence="6">
    <location>
        <begin position="302"/>
        <end position="322"/>
    </location>
</feature>
<evidence type="ECO:0000259" key="7">
    <source>
        <dbReference type="Pfam" id="PF02743"/>
    </source>
</evidence>
<keyword evidence="5 6" id="KW-0472">Membrane</keyword>
<comment type="subcellular location">
    <subcellularLocation>
        <location evidence="1">Cell membrane</location>
        <topology evidence="1">Multi-pass membrane protein</topology>
    </subcellularLocation>
</comment>
<dbReference type="InterPro" id="IPR033479">
    <property type="entry name" value="dCache_1"/>
</dbReference>